<name>A0A2S2CUH6_9PROT</name>
<sequence>MLDPGDDEGEGGLGTAQRSKRIPCALSGKRRPKRDLVGLDTLRPSLADRIRQDYPDLPPDALVSRSEVARYRALHVADLLQAEHGELTELDRRVAESIANHDTLAENVDEQYEDRRTLGERLSDHLATFGGSWAFLISFALFLGLWMVFNLARGDETFDPYPFILLNLVLSCLAAIQAPIIMMSQKRQEAKDRLRSENDYRVNLKAELEIRHLHEKMDYLLQRQWQRLTEIQQLQLEIMQEKRLRK</sequence>
<proteinExistence type="predicted"/>
<evidence type="ECO:0000256" key="2">
    <source>
        <dbReference type="SAM" id="Phobius"/>
    </source>
</evidence>
<dbReference type="InterPro" id="IPR010406">
    <property type="entry name" value="DUF1003"/>
</dbReference>
<gene>
    <name evidence="3" type="ORF">DEW08_17355</name>
</gene>
<dbReference type="OrthoDB" id="9795736at2"/>
<keyword evidence="4" id="KW-1185">Reference proteome</keyword>
<dbReference type="Proteomes" id="UP000245629">
    <property type="component" value="Chromosome 2"/>
</dbReference>
<dbReference type="EMBL" id="CP029353">
    <property type="protein sequence ID" value="AWK88065.1"/>
    <property type="molecule type" value="Genomic_DNA"/>
</dbReference>
<protein>
    <recommendedName>
        <fullName evidence="5">DUF1003 domain-containing protein</fullName>
    </recommendedName>
</protein>
<evidence type="ECO:0000256" key="1">
    <source>
        <dbReference type="SAM" id="MobiDB-lite"/>
    </source>
</evidence>
<evidence type="ECO:0000313" key="3">
    <source>
        <dbReference type="EMBL" id="AWK88065.1"/>
    </source>
</evidence>
<dbReference type="Pfam" id="PF06210">
    <property type="entry name" value="DUF1003"/>
    <property type="match status" value="1"/>
</dbReference>
<dbReference type="AlphaFoldDB" id="A0A2S2CUH6"/>
<dbReference type="PANTHER" id="PTHR41386:SF1">
    <property type="entry name" value="MEMBRANE PROTEIN"/>
    <property type="match status" value="1"/>
</dbReference>
<keyword evidence="2" id="KW-1133">Transmembrane helix</keyword>
<keyword evidence="2" id="KW-0472">Membrane</keyword>
<reference evidence="4" key="1">
    <citation type="submission" date="2018-05" db="EMBL/GenBank/DDBJ databases">
        <title>Azospirillum thermophila sp. nov., a novel isolated from hot spring.</title>
        <authorList>
            <person name="Zhao Z."/>
        </authorList>
    </citation>
    <scope>NUCLEOTIDE SEQUENCE [LARGE SCALE GENOMIC DNA]</scope>
    <source>
        <strain evidence="4">CFH 70021</strain>
    </source>
</reference>
<feature type="compositionally biased region" description="Acidic residues" evidence="1">
    <location>
        <begin position="1"/>
        <end position="10"/>
    </location>
</feature>
<feature type="transmembrane region" description="Helical" evidence="2">
    <location>
        <begin position="126"/>
        <end position="149"/>
    </location>
</feature>
<feature type="region of interest" description="Disordered" evidence="1">
    <location>
        <begin position="1"/>
        <end position="24"/>
    </location>
</feature>
<dbReference type="PANTHER" id="PTHR41386">
    <property type="entry name" value="INTEGRAL MEMBRANE PROTEIN-RELATED"/>
    <property type="match status" value="1"/>
</dbReference>
<keyword evidence="2" id="KW-0812">Transmembrane</keyword>
<feature type="transmembrane region" description="Helical" evidence="2">
    <location>
        <begin position="161"/>
        <end position="183"/>
    </location>
</feature>
<accession>A0A2S2CUH6</accession>
<organism evidence="3 4">
    <name type="scientific">Azospirillum thermophilum</name>
    <dbReference type="NCBI Taxonomy" id="2202148"/>
    <lineage>
        <taxon>Bacteria</taxon>
        <taxon>Pseudomonadati</taxon>
        <taxon>Pseudomonadota</taxon>
        <taxon>Alphaproteobacteria</taxon>
        <taxon>Rhodospirillales</taxon>
        <taxon>Azospirillaceae</taxon>
        <taxon>Azospirillum</taxon>
    </lineage>
</organism>
<evidence type="ECO:0000313" key="4">
    <source>
        <dbReference type="Proteomes" id="UP000245629"/>
    </source>
</evidence>
<dbReference type="KEGG" id="azz:DEW08_17355"/>
<evidence type="ECO:0008006" key="5">
    <source>
        <dbReference type="Google" id="ProtNLM"/>
    </source>
</evidence>